<evidence type="ECO:0000313" key="3">
    <source>
        <dbReference type="Proteomes" id="UP000190897"/>
    </source>
</evidence>
<dbReference type="EMBL" id="FUZA01000002">
    <property type="protein sequence ID" value="SKB72043.1"/>
    <property type="molecule type" value="Genomic_DNA"/>
</dbReference>
<reference evidence="3" key="1">
    <citation type="submission" date="2017-02" db="EMBL/GenBank/DDBJ databases">
        <authorList>
            <person name="Varghese N."/>
            <person name="Submissions S."/>
        </authorList>
    </citation>
    <scope>NUCLEOTIDE SEQUENCE [LARGE SCALE GENOMIC DNA]</scope>
    <source>
        <strain evidence="3">DSM 22270</strain>
    </source>
</reference>
<dbReference type="Proteomes" id="UP000190897">
    <property type="component" value="Unassembled WGS sequence"/>
</dbReference>
<dbReference type="SUPFAM" id="SSF159888">
    <property type="entry name" value="YdhG-like"/>
    <property type="match status" value="1"/>
</dbReference>
<dbReference type="AlphaFoldDB" id="A0A1T5DKR0"/>
<proteinExistence type="predicted"/>
<keyword evidence="3" id="KW-1185">Reference proteome</keyword>
<name>A0A1T5DKR0_9BACT</name>
<feature type="domain" description="YdhG-like" evidence="1">
    <location>
        <begin position="34"/>
        <end position="127"/>
    </location>
</feature>
<dbReference type="InterPro" id="IPR014922">
    <property type="entry name" value="YdhG-like"/>
</dbReference>
<gene>
    <name evidence="2" type="ORF">SAMN05660293_01676</name>
</gene>
<sequence length="133" mass="15253">MPAKTDQEPKAKPKKPSDAEQVASYMEQLQHPLKAEIEVVRNIIKNTNPAIKERIKWNAPSYYTSADLLTFNHRLQTKVHLIFHHIAIVQIASDLLEGDYKDRRMMYFTDMADVEAKKEVLEGILSEYVGLVG</sequence>
<accession>A0A1T5DKR0</accession>
<dbReference type="Gene3D" id="3.90.1150.200">
    <property type="match status" value="1"/>
</dbReference>
<organism evidence="2 3">
    <name type="scientific">Dyadobacter psychrophilus</name>
    <dbReference type="NCBI Taxonomy" id="651661"/>
    <lineage>
        <taxon>Bacteria</taxon>
        <taxon>Pseudomonadati</taxon>
        <taxon>Bacteroidota</taxon>
        <taxon>Cytophagia</taxon>
        <taxon>Cytophagales</taxon>
        <taxon>Spirosomataceae</taxon>
        <taxon>Dyadobacter</taxon>
    </lineage>
</organism>
<dbReference type="STRING" id="651661.SAMN05660293_01676"/>
<dbReference type="Pfam" id="PF08818">
    <property type="entry name" value="DUF1801"/>
    <property type="match status" value="1"/>
</dbReference>
<evidence type="ECO:0000259" key="1">
    <source>
        <dbReference type="Pfam" id="PF08818"/>
    </source>
</evidence>
<evidence type="ECO:0000313" key="2">
    <source>
        <dbReference type="EMBL" id="SKB72043.1"/>
    </source>
</evidence>
<protein>
    <recommendedName>
        <fullName evidence="1">YdhG-like domain-containing protein</fullName>
    </recommendedName>
</protein>
<dbReference type="RefSeq" id="WP_170916607.1">
    <property type="nucleotide sequence ID" value="NZ_FUZA01000002.1"/>
</dbReference>